<name>A0A5B0NFA4_PUCGR</name>
<feature type="region of interest" description="Disordered" evidence="1">
    <location>
        <begin position="327"/>
        <end position="353"/>
    </location>
</feature>
<organism evidence="2 3">
    <name type="scientific">Puccinia graminis f. sp. tritici</name>
    <dbReference type="NCBI Taxonomy" id="56615"/>
    <lineage>
        <taxon>Eukaryota</taxon>
        <taxon>Fungi</taxon>
        <taxon>Dikarya</taxon>
        <taxon>Basidiomycota</taxon>
        <taxon>Pucciniomycotina</taxon>
        <taxon>Pucciniomycetes</taxon>
        <taxon>Pucciniales</taxon>
        <taxon>Pucciniaceae</taxon>
        <taxon>Puccinia</taxon>
    </lineage>
</organism>
<dbReference type="OrthoDB" id="10674363at2759"/>
<evidence type="ECO:0000313" key="2">
    <source>
        <dbReference type="EMBL" id="KAA1086740.1"/>
    </source>
</evidence>
<evidence type="ECO:0000313" key="3">
    <source>
        <dbReference type="Proteomes" id="UP000324748"/>
    </source>
</evidence>
<keyword evidence="3" id="KW-1185">Reference proteome</keyword>
<feature type="region of interest" description="Disordered" evidence="1">
    <location>
        <begin position="417"/>
        <end position="452"/>
    </location>
</feature>
<dbReference type="AlphaFoldDB" id="A0A5B0NFA4"/>
<protein>
    <submittedName>
        <fullName evidence="2">Uncharacterized protein</fullName>
    </submittedName>
</protein>
<evidence type="ECO:0000256" key="1">
    <source>
        <dbReference type="SAM" id="MobiDB-lite"/>
    </source>
</evidence>
<feature type="compositionally biased region" description="Basic residues" evidence="1">
    <location>
        <begin position="425"/>
        <end position="436"/>
    </location>
</feature>
<feature type="compositionally biased region" description="Polar residues" evidence="1">
    <location>
        <begin position="218"/>
        <end position="250"/>
    </location>
</feature>
<dbReference type="Proteomes" id="UP000324748">
    <property type="component" value="Unassembled WGS sequence"/>
</dbReference>
<feature type="region of interest" description="Disordered" evidence="1">
    <location>
        <begin position="201"/>
        <end position="250"/>
    </location>
</feature>
<feature type="compositionally biased region" description="Low complexity" evidence="1">
    <location>
        <begin position="327"/>
        <end position="346"/>
    </location>
</feature>
<reference evidence="2 3" key="1">
    <citation type="submission" date="2019-05" db="EMBL/GenBank/DDBJ databases">
        <title>Emergence of the Ug99 lineage of the wheat stem rust pathogen through somatic hybridization.</title>
        <authorList>
            <person name="Li F."/>
            <person name="Upadhyaya N.M."/>
            <person name="Sperschneider J."/>
            <person name="Matny O."/>
            <person name="Nguyen-Phuc H."/>
            <person name="Mago R."/>
            <person name="Raley C."/>
            <person name="Miller M.E."/>
            <person name="Silverstein K.A.T."/>
            <person name="Henningsen E."/>
            <person name="Hirsch C.D."/>
            <person name="Visser B."/>
            <person name="Pretorius Z.A."/>
            <person name="Steffenson B.J."/>
            <person name="Schwessinger B."/>
            <person name="Dodds P.N."/>
            <person name="Figueroa M."/>
        </authorList>
    </citation>
    <scope>NUCLEOTIDE SEQUENCE [LARGE SCALE GENOMIC DNA]</scope>
    <source>
        <strain evidence="2">21-0</strain>
    </source>
</reference>
<accession>A0A5B0NFA4</accession>
<proteinExistence type="predicted"/>
<sequence length="452" mass="48387">MIPISIPPHLRFMAPAIQTTSNYELRIRYLEDVVALLLAKKEPPSFPSVSSAPLTGSFRYSIKRGLEPILPGETATLLSNNWRPRESHATTSVNTPTDTMIVKPCSYQPSLSTTTAFNRSPDKTRHNDQLATSSTDLVVSPGIAQNTSVLSHSPETRASHPITPAGPVINAVSICEIAVTAQVPTWTLEVNDCANLALTTDPTSSSVPSSNHSRHPTSPHNGPISATSSKPASVALQPSQSLSEQTLPTSLAQPPINTIVVEPHNLRLTSPHANTPSHPTLIIESISDSHGHPGGLTTPAHSAVNEIIVDDALATSFFDNPAAISATDTTSNPTTPLSSTFPTDPTATTPGLPDPVCHQTQPIIPPAQPDNLEAAAVGGIKILDDEDSNSIDAQLAPEYSQATLDYYNDIQEYLQQANTDETEMKKKKKKKKKKSKPTSTPDNPILFYEGRL</sequence>
<gene>
    <name evidence="2" type="ORF">PGT21_010416</name>
</gene>
<dbReference type="EMBL" id="VSWC01000105">
    <property type="protein sequence ID" value="KAA1086740.1"/>
    <property type="molecule type" value="Genomic_DNA"/>
</dbReference>
<comment type="caution">
    <text evidence="2">The sequence shown here is derived from an EMBL/GenBank/DDBJ whole genome shotgun (WGS) entry which is preliminary data.</text>
</comment>